<dbReference type="InterPro" id="IPR041588">
    <property type="entry name" value="Integrase_H2C2"/>
</dbReference>
<protein>
    <submittedName>
        <fullName evidence="15">Uncharacterized protein</fullName>
    </submittedName>
</protein>
<dbReference type="EnsemblPlants" id="TuG1812S0002254900.01.T01">
    <property type="protein sequence ID" value="TuG1812S0002254900.01.T01.s_cds14199"/>
    <property type="gene ID" value="TuG1812S0002254900.01"/>
</dbReference>
<dbReference type="GO" id="GO:0006310">
    <property type="term" value="P:DNA recombination"/>
    <property type="evidence" value="ECO:0007669"/>
    <property type="project" value="UniProtKB-KW"/>
</dbReference>
<dbReference type="InterPro" id="IPR000477">
    <property type="entry name" value="RT_dom"/>
</dbReference>
<evidence type="ECO:0000259" key="13">
    <source>
        <dbReference type="PROSITE" id="PS50878"/>
    </source>
</evidence>
<keyword evidence="7" id="KW-0695">RNA-directed DNA polymerase</keyword>
<feature type="domain" description="Integrase catalytic" evidence="14">
    <location>
        <begin position="600"/>
        <end position="764"/>
    </location>
</feature>
<dbReference type="Gene3D" id="3.30.70.270">
    <property type="match status" value="2"/>
</dbReference>
<dbReference type="GO" id="GO:0046872">
    <property type="term" value="F:metal ion binding"/>
    <property type="evidence" value="ECO:0007669"/>
    <property type="project" value="UniProtKB-KW"/>
</dbReference>
<evidence type="ECO:0000256" key="3">
    <source>
        <dbReference type="ARBA" id="ARBA00022750"/>
    </source>
</evidence>
<feature type="domain" description="Reverse transcriptase" evidence="13">
    <location>
        <begin position="82"/>
        <end position="261"/>
    </location>
</feature>
<dbReference type="InterPro" id="IPR050951">
    <property type="entry name" value="Retrovirus_Pol_polyprotein"/>
</dbReference>
<dbReference type="PANTHER" id="PTHR37984:SF5">
    <property type="entry name" value="PROTEIN NYNRIN-LIKE"/>
    <property type="match status" value="1"/>
</dbReference>
<keyword evidence="9" id="KW-0238">DNA-binding</keyword>
<dbReference type="SUPFAM" id="SSF53098">
    <property type="entry name" value="Ribonuclease H-like"/>
    <property type="match status" value="1"/>
</dbReference>
<evidence type="ECO:0000256" key="9">
    <source>
        <dbReference type="ARBA" id="ARBA00023125"/>
    </source>
</evidence>
<dbReference type="Pfam" id="PF17921">
    <property type="entry name" value="Integrase_H2C2"/>
    <property type="match status" value="1"/>
</dbReference>
<evidence type="ECO:0000256" key="12">
    <source>
        <dbReference type="SAM" id="MobiDB-lite"/>
    </source>
</evidence>
<dbReference type="InterPro" id="IPR001584">
    <property type="entry name" value="Integrase_cat-core"/>
</dbReference>
<keyword evidence="2" id="KW-0479">Metal-binding</keyword>
<dbReference type="PROSITE" id="PS50994">
    <property type="entry name" value="INTEGRASE"/>
    <property type="match status" value="1"/>
</dbReference>
<evidence type="ECO:0000256" key="2">
    <source>
        <dbReference type="ARBA" id="ARBA00022723"/>
    </source>
</evidence>
<keyword evidence="8" id="KW-0239">DNA-directed DNA polymerase</keyword>
<keyword evidence="4" id="KW-0378">Hydrolase</keyword>
<feature type="region of interest" description="Disordered" evidence="12">
    <location>
        <begin position="955"/>
        <end position="1014"/>
    </location>
</feature>
<sequence length="1014" mass="115874">MHICLLYPLNKEQELKQAEPPELKQLLAEFEDVFGEPHGLPPRRACDHTIPLMPGAQPVNIRAYRHKPELKSEIERQVQELLQSGVIQRSQSSFSSPVILVKKKDGTWRMCIDYRHLNAMTRVSKFPVPVIEELLDELHGARWFSKLDLRAGYHQIRLAEGEEFKTAFQTHSGHYEFKVLSYGLAGGPGTFNGAMTNTMHPLLRFCVLVFFDDILVFSKTWEEHLDHVRQVLTLLCRDQWKVKKSKCEFGQQQLSYLGHVISSHGVAMDPSKIQAVESWQTPSDAKEVRRFLGLAGYYRRFVRGFGIIARPLFNLLKKGVPFVWTDNTNQAFLLLKQQLASAPVLALLDFSKQFTVETDACDRGIGAVLQQEGHPIAFMSKSLSPRYQGLSTYQKEYLAIVVAVNQWHPYLQHNEFIIYTDQKSLIHLEEQRLTTPWQQRAFTKLLGLRYVIRYKKGSENTAADALSRAHTPDLLFDITTCRPSWLEDVAASYHSNPQAQKLLEQLAIQEDPKQRFTLEQGILRFRGRIWLRGTTAMQQKIISAFHDSPMGGHSGFPATFRRIRRLFAWPKMKAHILQYMRCCSICQQAKPDRSASPGLLEPLPIPHQAWDMITMDFIDGLPQSGKVNCIWVIIDKRTKFAHFLPLAHPYTASKVALLYMTSIYKIHGFPHSIVSDRDPVFTSHFWRELFKYAGTELHMSSANHPQTDGQTERVKQCLETYLRCFVHACPRRWSHWLPLAQFWYNSSYHSSIGMSPFKTMFGHAPRTWGISPTDECPVPALQSWLEERAMIQDLLQQHLHRAQQHMKSQADKHRSPRTFSVGDQVYLKLQPYIQTSVARRANHKLSFKYYGPFQVIAKVNEAAYKLELPSGSQVHPVFYVSQLRHCLRPGTNSSTTLPQLADIPAVPVAALQHRWRKKNGAMIEQVLIRWSNQAVLGDTWEDKLALQARFPGAEAWGQASSQGGGDVSAPTPEPRLDADEPGPAGSDSLRSSAAQRPNRAKKPNERYIGPEWTQ</sequence>
<evidence type="ECO:0000256" key="1">
    <source>
        <dbReference type="ARBA" id="ARBA00022670"/>
    </source>
</evidence>
<evidence type="ECO:0000313" key="15">
    <source>
        <dbReference type="EnsemblPlants" id="TuG1812S0002254900.01.T01.s_cds14199"/>
    </source>
</evidence>
<dbReference type="GO" id="GO:0015074">
    <property type="term" value="P:DNA integration"/>
    <property type="evidence" value="ECO:0007669"/>
    <property type="project" value="UniProtKB-KW"/>
</dbReference>
<dbReference type="GO" id="GO:0003677">
    <property type="term" value="F:DNA binding"/>
    <property type="evidence" value="ECO:0007669"/>
    <property type="project" value="UniProtKB-KW"/>
</dbReference>
<evidence type="ECO:0000256" key="4">
    <source>
        <dbReference type="ARBA" id="ARBA00022801"/>
    </source>
</evidence>
<name>A0A8R7RCX6_TRIUA</name>
<evidence type="ECO:0000256" key="6">
    <source>
        <dbReference type="ARBA" id="ARBA00022908"/>
    </source>
</evidence>
<evidence type="ECO:0000259" key="14">
    <source>
        <dbReference type="PROSITE" id="PS50994"/>
    </source>
</evidence>
<dbReference type="Gramene" id="TuG1812S0002254900.01.T01">
    <property type="protein sequence ID" value="TuG1812S0002254900.01.T01.s_cds14199"/>
    <property type="gene ID" value="TuG1812S0002254900.01"/>
</dbReference>
<dbReference type="InterPro" id="IPR043502">
    <property type="entry name" value="DNA/RNA_pol_sf"/>
</dbReference>
<keyword evidence="8" id="KW-0808">Transferase</keyword>
<dbReference type="CDD" id="cd01647">
    <property type="entry name" value="RT_LTR"/>
    <property type="match status" value="1"/>
</dbReference>
<dbReference type="Pfam" id="PF24626">
    <property type="entry name" value="SH3_Tf2-1"/>
    <property type="match status" value="1"/>
</dbReference>
<organism evidence="15 16">
    <name type="scientific">Triticum urartu</name>
    <name type="common">Red wild einkorn</name>
    <name type="synonym">Crithodium urartu</name>
    <dbReference type="NCBI Taxonomy" id="4572"/>
    <lineage>
        <taxon>Eukaryota</taxon>
        <taxon>Viridiplantae</taxon>
        <taxon>Streptophyta</taxon>
        <taxon>Embryophyta</taxon>
        <taxon>Tracheophyta</taxon>
        <taxon>Spermatophyta</taxon>
        <taxon>Magnoliopsida</taxon>
        <taxon>Liliopsida</taxon>
        <taxon>Poales</taxon>
        <taxon>Poaceae</taxon>
        <taxon>BOP clade</taxon>
        <taxon>Pooideae</taxon>
        <taxon>Triticodae</taxon>
        <taxon>Triticeae</taxon>
        <taxon>Triticinae</taxon>
        <taxon>Triticum</taxon>
    </lineage>
</organism>
<dbReference type="AlphaFoldDB" id="A0A8R7RCX6"/>
<proteinExistence type="predicted"/>
<dbReference type="Gene3D" id="3.10.10.10">
    <property type="entry name" value="HIV Type 1 Reverse Transcriptase, subunit A, domain 1"/>
    <property type="match status" value="1"/>
</dbReference>
<keyword evidence="8" id="KW-0548">Nucleotidyltransferase</keyword>
<dbReference type="GO" id="GO:0003964">
    <property type="term" value="F:RNA-directed DNA polymerase activity"/>
    <property type="evidence" value="ECO:0007669"/>
    <property type="project" value="UniProtKB-KW"/>
</dbReference>
<keyword evidence="6" id="KW-0229">DNA integration</keyword>
<evidence type="ECO:0000256" key="8">
    <source>
        <dbReference type="ARBA" id="ARBA00022932"/>
    </source>
</evidence>
<dbReference type="Gene3D" id="3.30.420.10">
    <property type="entry name" value="Ribonuclease H-like superfamily/Ribonuclease H"/>
    <property type="match status" value="1"/>
</dbReference>
<reference evidence="16" key="1">
    <citation type="journal article" date="2013" name="Nature">
        <title>Draft genome of the wheat A-genome progenitor Triticum urartu.</title>
        <authorList>
            <person name="Ling H.Q."/>
            <person name="Zhao S."/>
            <person name="Liu D."/>
            <person name="Wang J."/>
            <person name="Sun H."/>
            <person name="Zhang C."/>
            <person name="Fan H."/>
            <person name="Li D."/>
            <person name="Dong L."/>
            <person name="Tao Y."/>
            <person name="Gao C."/>
            <person name="Wu H."/>
            <person name="Li Y."/>
            <person name="Cui Y."/>
            <person name="Guo X."/>
            <person name="Zheng S."/>
            <person name="Wang B."/>
            <person name="Yu K."/>
            <person name="Liang Q."/>
            <person name="Yang W."/>
            <person name="Lou X."/>
            <person name="Chen J."/>
            <person name="Feng M."/>
            <person name="Jian J."/>
            <person name="Zhang X."/>
            <person name="Luo G."/>
            <person name="Jiang Y."/>
            <person name="Liu J."/>
            <person name="Wang Z."/>
            <person name="Sha Y."/>
            <person name="Zhang B."/>
            <person name="Wu H."/>
            <person name="Tang D."/>
            <person name="Shen Q."/>
            <person name="Xue P."/>
            <person name="Zou S."/>
            <person name="Wang X."/>
            <person name="Liu X."/>
            <person name="Wang F."/>
            <person name="Yang Y."/>
            <person name="An X."/>
            <person name="Dong Z."/>
            <person name="Zhang K."/>
            <person name="Zhang X."/>
            <person name="Luo M.C."/>
            <person name="Dvorak J."/>
            <person name="Tong Y."/>
            <person name="Wang J."/>
            <person name="Yang H."/>
            <person name="Li Z."/>
            <person name="Wang D."/>
            <person name="Zhang A."/>
            <person name="Wang J."/>
        </authorList>
    </citation>
    <scope>NUCLEOTIDE SEQUENCE</scope>
    <source>
        <strain evidence="16">cv. G1812</strain>
    </source>
</reference>
<dbReference type="FunFam" id="3.30.70.270:FF:000020">
    <property type="entry name" value="Transposon Tf2-6 polyprotein-like Protein"/>
    <property type="match status" value="1"/>
</dbReference>
<dbReference type="GO" id="GO:0006508">
    <property type="term" value="P:proteolysis"/>
    <property type="evidence" value="ECO:0007669"/>
    <property type="project" value="UniProtKB-KW"/>
</dbReference>
<evidence type="ECO:0000256" key="5">
    <source>
        <dbReference type="ARBA" id="ARBA00022842"/>
    </source>
</evidence>
<dbReference type="GO" id="GO:0004190">
    <property type="term" value="F:aspartic-type endopeptidase activity"/>
    <property type="evidence" value="ECO:0007669"/>
    <property type="project" value="UniProtKB-KW"/>
</dbReference>
<dbReference type="Proteomes" id="UP000015106">
    <property type="component" value="Unassembled WGS sequence"/>
</dbReference>
<keyword evidence="1" id="KW-0645">Protease</keyword>
<dbReference type="InterPro" id="IPR012337">
    <property type="entry name" value="RNaseH-like_sf"/>
</dbReference>
<dbReference type="CDD" id="cd09274">
    <property type="entry name" value="RNase_HI_RT_Ty3"/>
    <property type="match status" value="1"/>
</dbReference>
<keyword evidence="5" id="KW-0460">Magnesium</keyword>
<accession>A0A8R7RCX6</accession>
<dbReference type="InterPro" id="IPR056924">
    <property type="entry name" value="SH3_Tf2-1"/>
</dbReference>
<dbReference type="InterPro" id="IPR041577">
    <property type="entry name" value="RT_RNaseH_2"/>
</dbReference>
<dbReference type="SUPFAM" id="SSF56672">
    <property type="entry name" value="DNA/RNA polymerases"/>
    <property type="match status" value="1"/>
</dbReference>
<dbReference type="Gene3D" id="1.10.340.70">
    <property type="match status" value="1"/>
</dbReference>
<keyword evidence="3" id="KW-0064">Aspartyl protease</keyword>
<dbReference type="InterPro" id="IPR043128">
    <property type="entry name" value="Rev_trsase/Diguanyl_cyclase"/>
</dbReference>
<dbReference type="Pfam" id="PF17919">
    <property type="entry name" value="RT_RNaseH_2"/>
    <property type="match status" value="1"/>
</dbReference>
<evidence type="ECO:0000256" key="10">
    <source>
        <dbReference type="ARBA" id="ARBA00023172"/>
    </source>
</evidence>
<reference evidence="15" key="2">
    <citation type="submission" date="2022-06" db="UniProtKB">
        <authorList>
            <consortium name="EnsemblPlants"/>
        </authorList>
    </citation>
    <scope>IDENTIFICATION</scope>
</reference>
<dbReference type="InterPro" id="IPR036397">
    <property type="entry name" value="RNaseH_sf"/>
</dbReference>
<keyword evidence="16" id="KW-1185">Reference proteome</keyword>
<keyword evidence="10" id="KW-0233">DNA recombination</keyword>
<evidence type="ECO:0000256" key="11">
    <source>
        <dbReference type="ARBA" id="ARBA00023268"/>
    </source>
</evidence>
<dbReference type="PANTHER" id="PTHR37984">
    <property type="entry name" value="PROTEIN CBG26694"/>
    <property type="match status" value="1"/>
</dbReference>
<dbReference type="GO" id="GO:0003887">
    <property type="term" value="F:DNA-directed DNA polymerase activity"/>
    <property type="evidence" value="ECO:0007669"/>
    <property type="project" value="UniProtKB-KW"/>
</dbReference>
<dbReference type="Pfam" id="PF00078">
    <property type="entry name" value="RVT_1"/>
    <property type="match status" value="1"/>
</dbReference>
<dbReference type="PROSITE" id="PS50878">
    <property type="entry name" value="RT_POL"/>
    <property type="match status" value="1"/>
</dbReference>
<evidence type="ECO:0000313" key="16">
    <source>
        <dbReference type="Proteomes" id="UP000015106"/>
    </source>
</evidence>
<evidence type="ECO:0000256" key="7">
    <source>
        <dbReference type="ARBA" id="ARBA00022918"/>
    </source>
</evidence>
<keyword evidence="11" id="KW-0511">Multifunctional enzyme</keyword>